<evidence type="ECO:0000313" key="3">
    <source>
        <dbReference type="EMBL" id="KAF4694053.1"/>
    </source>
</evidence>
<protein>
    <submittedName>
        <fullName evidence="3">Uncharacterized protein</fullName>
    </submittedName>
</protein>
<keyword evidence="1" id="KW-1133">Transmembrane helix</keyword>
<dbReference type="InterPro" id="IPR002110">
    <property type="entry name" value="Ankyrin_rpt"/>
</dbReference>
<name>A0A7J6PCY7_PEROL</name>
<reference evidence="3 4" key="1">
    <citation type="submission" date="2020-04" db="EMBL/GenBank/DDBJ databases">
        <title>Perkinsus olseni comparative genomics.</title>
        <authorList>
            <person name="Bogema D.R."/>
        </authorList>
    </citation>
    <scope>NUCLEOTIDE SEQUENCE [LARGE SCALE GENOMIC DNA]</scope>
    <source>
        <strain evidence="3">00978-12</strain>
    </source>
</reference>
<dbReference type="Gene3D" id="1.25.40.20">
    <property type="entry name" value="Ankyrin repeat-containing domain"/>
    <property type="match status" value="2"/>
</dbReference>
<dbReference type="InterPro" id="IPR036770">
    <property type="entry name" value="Ankyrin_rpt-contain_sf"/>
</dbReference>
<keyword evidence="1" id="KW-0812">Transmembrane</keyword>
<comment type="caution">
    <text evidence="3">The sequence shown here is derived from an EMBL/GenBank/DDBJ whole genome shotgun (WGS) entry which is preliminary data.</text>
</comment>
<dbReference type="SUPFAM" id="SSF48403">
    <property type="entry name" value="Ankyrin repeat"/>
    <property type="match status" value="1"/>
</dbReference>
<dbReference type="OrthoDB" id="411019at2759"/>
<dbReference type="AlphaFoldDB" id="A0A7J6PCY7"/>
<organism evidence="3 4">
    <name type="scientific">Perkinsus olseni</name>
    <name type="common">Perkinsus atlanticus</name>
    <dbReference type="NCBI Taxonomy" id="32597"/>
    <lineage>
        <taxon>Eukaryota</taxon>
        <taxon>Sar</taxon>
        <taxon>Alveolata</taxon>
        <taxon>Perkinsozoa</taxon>
        <taxon>Perkinsea</taxon>
        <taxon>Perkinsida</taxon>
        <taxon>Perkinsidae</taxon>
        <taxon>Perkinsus</taxon>
    </lineage>
</organism>
<sequence>MPVPNVASKICMLVVVLLTLQLSGQFLPCEGPLLIDSFPECDPRLDEYAGPIRIYFATCNVARTTAALAERDDDLPAVAVDCKFGATGNSAVHSIVAAYQIFTNSPEEDAPELLHLFLRSGANPNIRRSRDCRAPSHDAVFLTSRSSSPTGLHWAAQTLRDWGAQADTMEDLSGYTPLELSLALLGRDHRLTFALAGCTNISFPSRPDLSSESSLVQKLCQPCPPGTAGTGGRCRPCVLDGEAANSDQTECILCDSAKGLIPSDDRSRCIKRPLPAWAVGLIWAFSTLAVIVTVIVVVRKPLRRHCLIEGVNNSEPSKKENYDFLNLLTKSWHVDADKVSADMGELPLTTALRVRRPSVVKLLLSAKANPLACDPSVGKCPLMISLDSLHDAMSEITSAASPSSIVENILRQGGEVEDAQQAEVHSLLLISIAMMEKSWAFGLTQHAASNPAELTGGHDSLPMMLARCGLTAQCLEVLSVDTAAQSGAVTYTNKDGENLLHVAASAVDFRICDRAVELGANVITKDGNGHTAIMRARTSGSSFPTNHYLACHLALKASDLYAVVDAVEGAWLARLTPPYTSSTTPIVLAAVQLLVTKLTQKLEDALEKEDVSQLEESIELVKYSRIQGMPDEARAICSMSRLKLLRGVETGNELELKQAVINAKHEEVAAAEAALKTVSEQKAVSGAIRNLEEALGSGDPRCLCHAVLKCRGCLPQGNRLLAKATSVLRDLITKMLEDGLSQNNVSMLDEALRLARRSSLSDPRIEALCRMVTSVMGHTPTYVLLRRLETAAKEDDPRIIFETLSDAVAVGLDRASPLFDRALERYHTVRESPRNWKVELGRPYEAQDAILNKVVVTTEPKVKQFFQTLLDDTHKVAYTRDRRNERVPARLRLQDVVLVQNERSFAKYRRKRSDIREKARDSEPGDETVHRCWHGMLGADKEPLQADVNEFYLFHGTTPMAAEAITSSDFKMDAAGSNAGEASRRCILNCSTCPRCRFALRSRRPRVREPGNEHCSSAGFSLAAFCTATMCIPEQASLCPAS</sequence>
<feature type="signal peptide" evidence="2">
    <location>
        <begin position="1"/>
        <end position="24"/>
    </location>
</feature>
<keyword evidence="1" id="KW-0472">Membrane</keyword>
<dbReference type="Gene3D" id="3.90.228.10">
    <property type="match status" value="1"/>
</dbReference>
<feature type="transmembrane region" description="Helical" evidence="1">
    <location>
        <begin position="276"/>
        <end position="298"/>
    </location>
</feature>
<feature type="chain" id="PRO_5029799050" evidence="2">
    <location>
        <begin position="25"/>
        <end position="1042"/>
    </location>
</feature>
<dbReference type="SMART" id="SM00248">
    <property type="entry name" value="ANK"/>
    <property type="match status" value="3"/>
</dbReference>
<proteinExistence type="predicted"/>
<evidence type="ECO:0000256" key="1">
    <source>
        <dbReference type="SAM" id="Phobius"/>
    </source>
</evidence>
<evidence type="ECO:0000256" key="2">
    <source>
        <dbReference type="SAM" id="SignalP"/>
    </source>
</evidence>
<gene>
    <name evidence="3" type="ORF">FOZ60_009167</name>
</gene>
<dbReference type="EMBL" id="JABANP010000037">
    <property type="protein sequence ID" value="KAF4694053.1"/>
    <property type="molecule type" value="Genomic_DNA"/>
</dbReference>
<keyword evidence="2" id="KW-0732">Signal</keyword>
<evidence type="ECO:0000313" key="4">
    <source>
        <dbReference type="Proteomes" id="UP000541610"/>
    </source>
</evidence>
<accession>A0A7J6PCY7</accession>
<dbReference type="Proteomes" id="UP000541610">
    <property type="component" value="Unassembled WGS sequence"/>
</dbReference>